<dbReference type="OrthoDB" id="6313019at2"/>
<dbReference type="Proteomes" id="UP000037146">
    <property type="component" value="Unassembled WGS sequence"/>
</dbReference>
<keyword evidence="2" id="KW-1185">Reference proteome</keyword>
<dbReference type="STRING" id="1679170.AC625_09650"/>
<sequence length="146" mass="17126">MKLPNGITGFYEQQCEPPKIDGKQFKQLCFSIIKNNGGTVLEFKAPTEETNFFDVEVNVFNKHFHILLNAHYPLLTFASVVNFGEINFIDEPHLYKEFSPFYSVLGTKELNEPFFQKDNEFNNAELKQIAYWKPERIGDVIFNYWD</sequence>
<dbReference type="RefSeq" id="WP_049681114.1">
    <property type="nucleotide sequence ID" value="NZ_LFZW01000001.1"/>
</dbReference>
<dbReference type="PATRIC" id="fig|1679170.3.peg.2139"/>
<proteinExistence type="predicted"/>
<gene>
    <name evidence="1" type="ORF">AC625_09650</name>
</gene>
<evidence type="ECO:0000313" key="2">
    <source>
        <dbReference type="Proteomes" id="UP000037146"/>
    </source>
</evidence>
<dbReference type="AlphaFoldDB" id="A0A0K9GT24"/>
<name>A0A0K9GT24_9BACI</name>
<protein>
    <submittedName>
        <fullName evidence="1">Uncharacterized protein</fullName>
    </submittedName>
</protein>
<organism evidence="1 2">
    <name type="scientific">Peribacillus loiseleuriae</name>
    <dbReference type="NCBI Taxonomy" id="1679170"/>
    <lineage>
        <taxon>Bacteria</taxon>
        <taxon>Bacillati</taxon>
        <taxon>Bacillota</taxon>
        <taxon>Bacilli</taxon>
        <taxon>Bacillales</taxon>
        <taxon>Bacillaceae</taxon>
        <taxon>Peribacillus</taxon>
    </lineage>
</organism>
<accession>A0A0K9GT24</accession>
<comment type="caution">
    <text evidence="1">The sequence shown here is derived from an EMBL/GenBank/DDBJ whole genome shotgun (WGS) entry which is preliminary data.</text>
</comment>
<dbReference type="EMBL" id="LFZW01000001">
    <property type="protein sequence ID" value="KMY49771.1"/>
    <property type="molecule type" value="Genomic_DNA"/>
</dbReference>
<evidence type="ECO:0000313" key="1">
    <source>
        <dbReference type="EMBL" id="KMY49771.1"/>
    </source>
</evidence>
<reference evidence="2" key="1">
    <citation type="submission" date="2015-07" db="EMBL/GenBank/DDBJ databases">
        <title>Genome sequencing project for genomic taxonomy and phylogenomics of Bacillus-like bacteria.</title>
        <authorList>
            <person name="Liu B."/>
            <person name="Wang J."/>
            <person name="Zhu Y."/>
            <person name="Liu G."/>
            <person name="Chen Q."/>
            <person name="Chen Z."/>
            <person name="Lan J."/>
            <person name="Che J."/>
            <person name="Ge C."/>
            <person name="Shi H."/>
            <person name="Pan Z."/>
            <person name="Liu X."/>
        </authorList>
    </citation>
    <scope>NUCLEOTIDE SEQUENCE [LARGE SCALE GENOMIC DNA]</scope>
    <source>
        <strain evidence="2">FJAT-27997</strain>
    </source>
</reference>